<reference evidence="4" key="1">
    <citation type="submission" date="2025-08" db="UniProtKB">
        <authorList>
            <consortium name="RefSeq"/>
        </authorList>
    </citation>
    <scope>IDENTIFICATION</scope>
    <source>
        <tissue evidence="4">Whole body</tissue>
    </source>
</reference>
<dbReference type="OrthoDB" id="771136at2759"/>
<dbReference type="GeneID" id="112456731"/>
<dbReference type="InterPro" id="IPR021109">
    <property type="entry name" value="Peptidase_aspartic_dom_sf"/>
</dbReference>
<proteinExistence type="inferred from homology"/>
<evidence type="ECO:0000313" key="4">
    <source>
        <dbReference type="RefSeq" id="XP_024875232.1"/>
    </source>
</evidence>
<name>A0A6J1PZ92_9HYME</name>
<dbReference type="GO" id="GO:0006508">
    <property type="term" value="P:proteolysis"/>
    <property type="evidence" value="ECO:0007669"/>
    <property type="project" value="InterPro"/>
</dbReference>
<dbReference type="SUPFAM" id="SSF50630">
    <property type="entry name" value="Acid proteases"/>
    <property type="match status" value="1"/>
</dbReference>
<dbReference type="Gene3D" id="2.40.70.10">
    <property type="entry name" value="Acid Proteases"/>
    <property type="match status" value="1"/>
</dbReference>
<dbReference type="Proteomes" id="UP000504618">
    <property type="component" value="Unplaced"/>
</dbReference>
<dbReference type="AlphaFoldDB" id="A0A6J1PZ92"/>
<gene>
    <name evidence="4" type="primary">LOC112456731</name>
</gene>
<sequence>MYRLFVTMTVITIINFASINAKLHSIPLHKTFSVEKFSTETMIRHRSGTATVPLVNWRNIQYYGTIEIGTPPQTFKILFDTGSSDLWIPSKNCNVNQPAC</sequence>
<feature type="domain" description="Peptidase A1" evidence="2">
    <location>
        <begin position="62"/>
        <end position="100"/>
    </location>
</feature>
<dbReference type="Pfam" id="PF00026">
    <property type="entry name" value="Asp"/>
    <property type="match status" value="1"/>
</dbReference>
<evidence type="ECO:0000259" key="2">
    <source>
        <dbReference type="PROSITE" id="PS51767"/>
    </source>
</evidence>
<dbReference type="PROSITE" id="PS00141">
    <property type="entry name" value="ASP_PROTEASE"/>
    <property type="match status" value="1"/>
</dbReference>
<accession>A0A6J1PZ92</accession>
<evidence type="ECO:0000313" key="3">
    <source>
        <dbReference type="Proteomes" id="UP000504618"/>
    </source>
</evidence>
<dbReference type="RefSeq" id="XP_024875232.1">
    <property type="nucleotide sequence ID" value="XM_025019464.1"/>
</dbReference>
<dbReference type="InterPro" id="IPR001969">
    <property type="entry name" value="Aspartic_peptidase_AS"/>
</dbReference>
<comment type="similarity">
    <text evidence="1">Belongs to the peptidase A1 family.</text>
</comment>
<dbReference type="GO" id="GO:0005764">
    <property type="term" value="C:lysosome"/>
    <property type="evidence" value="ECO:0007669"/>
    <property type="project" value="TreeGrafter"/>
</dbReference>
<dbReference type="PANTHER" id="PTHR47966">
    <property type="entry name" value="BETA-SITE APP-CLEAVING ENZYME, ISOFORM A-RELATED"/>
    <property type="match status" value="1"/>
</dbReference>
<dbReference type="InterPro" id="IPR001461">
    <property type="entry name" value="Aspartic_peptidase_A1"/>
</dbReference>
<dbReference type="PANTHER" id="PTHR47966:SF51">
    <property type="entry name" value="BETA-SITE APP-CLEAVING ENZYME, ISOFORM A-RELATED"/>
    <property type="match status" value="1"/>
</dbReference>
<dbReference type="InterPro" id="IPR033121">
    <property type="entry name" value="PEPTIDASE_A1"/>
</dbReference>
<protein>
    <submittedName>
        <fullName evidence="4">Lysosomal aspartic protease-like</fullName>
    </submittedName>
</protein>
<organism evidence="3 4">
    <name type="scientific">Temnothorax curvispinosus</name>
    <dbReference type="NCBI Taxonomy" id="300111"/>
    <lineage>
        <taxon>Eukaryota</taxon>
        <taxon>Metazoa</taxon>
        <taxon>Ecdysozoa</taxon>
        <taxon>Arthropoda</taxon>
        <taxon>Hexapoda</taxon>
        <taxon>Insecta</taxon>
        <taxon>Pterygota</taxon>
        <taxon>Neoptera</taxon>
        <taxon>Endopterygota</taxon>
        <taxon>Hymenoptera</taxon>
        <taxon>Apocrita</taxon>
        <taxon>Aculeata</taxon>
        <taxon>Formicoidea</taxon>
        <taxon>Formicidae</taxon>
        <taxon>Myrmicinae</taxon>
        <taxon>Temnothorax</taxon>
    </lineage>
</organism>
<keyword evidence="3" id="KW-1185">Reference proteome</keyword>
<dbReference type="PROSITE" id="PS51767">
    <property type="entry name" value="PEPTIDASE_A1"/>
    <property type="match status" value="1"/>
</dbReference>
<feature type="non-terminal residue" evidence="4">
    <location>
        <position position="100"/>
    </location>
</feature>
<evidence type="ECO:0000256" key="1">
    <source>
        <dbReference type="ARBA" id="ARBA00007447"/>
    </source>
</evidence>
<dbReference type="GO" id="GO:0004190">
    <property type="term" value="F:aspartic-type endopeptidase activity"/>
    <property type="evidence" value="ECO:0007669"/>
    <property type="project" value="InterPro"/>
</dbReference>